<dbReference type="InterPro" id="IPR001680">
    <property type="entry name" value="WD40_rpt"/>
</dbReference>
<dbReference type="InterPro" id="IPR036322">
    <property type="entry name" value="WD40_repeat_dom_sf"/>
</dbReference>
<dbReference type="GO" id="GO:0030042">
    <property type="term" value="P:actin filament depolymerization"/>
    <property type="evidence" value="ECO:0007669"/>
    <property type="project" value="TreeGrafter"/>
</dbReference>
<dbReference type="GO" id="GO:0030833">
    <property type="term" value="P:regulation of actin filament polymerization"/>
    <property type="evidence" value="ECO:0007669"/>
    <property type="project" value="UniProtKB-ARBA"/>
</dbReference>
<comment type="similarity">
    <text evidence="3">Belongs to the WD repeat AIP1 family.</text>
</comment>
<dbReference type="PRINTS" id="PR00320">
    <property type="entry name" value="GPROTEINBRPT"/>
</dbReference>
<accession>A0A368G9X2</accession>
<dbReference type="GO" id="GO:0051015">
    <property type="term" value="F:actin filament binding"/>
    <property type="evidence" value="ECO:0007669"/>
    <property type="project" value="TreeGrafter"/>
</dbReference>
<evidence type="ECO:0000313" key="6">
    <source>
        <dbReference type="EMBL" id="RCN39810.1"/>
    </source>
</evidence>
<dbReference type="OrthoDB" id="2306at2759"/>
<reference evidence="6 7" key="1">
    <citation type="submission" date="2014-10" db="EMBL/GenBank/DDBJ databases">
        <title>Draft genome of the hookworm Ancylostoma caninum.</title>
        <authorList>
            <person name="Mitreva M."/>
        </authorList>
    </citation>
    <scope>NUCLEOTIDE SEQUENCE [LARGE SCALE GENOMIC DNA]</scope>
    <source>
        <strain evidence="6 7">Baltimore</strain>
    </source>
</reference>
<dbReference type="PROSITE" id="PS50294">
    <property type="entry name" value="WD_REPEATS_REGION"/>
    <property type="match status" value="3"/>
</dbReference>
<dbReference type="EMBL" id="JOJR01000319">
    <property type="protein sequence ID" value="RCN39810.1"/>
    <property type="molecule type" value="Genomic_DNA"/>
</dbReference>
<dbReference type="Gene3D" id="2.130.10.10">
    <property type="entry name" value="YVTN repeat-like/Quinoprotein amine dehydrogenase"/>
    <property type="match status" value="2"/>
</dbReference>
<dbReference type="SUPFAM" id="SSF50978">
    <property type="entry name" value="WD40 repeat-like"/>
    <property type="match status" value="2"/>
</dbReference>
<keyword evidence="2" id="KW-0677">Repeat</keyword>
<dbReference type="InterPro" id="IPR019775">
    <property type="entry name" value="WD40_repeat_CS"/>
</dbReference>
<dbReference type="PANTHER" id="PTHR19856">
    <property type="entry name" value="WD-REPEATCONTAINING PROTEIN WDR1"/>
    <property type="match status" value="1"/>
</dbReference>
<protein>
    <recommendedName>
        <fullName evidence="4">Actin-interacting protein 1</fullName>
    </recommendedName>
</protein>
<dbReference type="FunFam" id="2.130.10.10:FF:000102">
    <property type="entry name" value="Actin-interacting protein 1"/>
    <property type="match status" value="1"/>
</dbReference>
<keyword evidence="7" id="KW-1185">Reference proteome</keyword>
<dbReference type="GO" id="GO:0045214">
    <property type="term" value="P:sarcomere organization"/>
    <property type="evidence" value="ECO:0007669"/>
    <property type="project" value="TreeGrafter"/>
</dbReference>
<dbReference type="STRING" id="29170.A0A368G9X2"/>
<feature type="repeat" description="WD" evidence="5">
    <location>
        <begin position="325"/>
        <end position="366"/>
    </location>
</feature>
<dbReference type="AlphaFoldDB" id="A0A368G9X2"/>
<evidence type="ECO:0000256" key="2">
    <source>
        <dbReference type="ARBA" id="ARBA00022737"/>
    </source>
</evidence>
<evidence type="ECO:0000256" key="3">
    <source>
        <dbReference type="ARBA" id="ARBA00038366"/>
    </source>
</evidence>
<evidence type="ECO:0000313" key="7">
    <source>
        <dbReference type="Proteomes" id="UP000252519"/>
    </source>
</evidence>
<feature type="repeat" description="WD" evidence="5">
    <location>
        <begin position="241"/>
        <end position="282"/>
    </location>
</feature>
<dbReference type="CDD" id="cd00200">
    <property type="entry name" value="WD40"/>
    <property type="match status" value="1"/>
</dbReference>
<keyword evidence="1 5" id="KW-0853">WD repeat</keyword>
<feature type="repeat" description="WD" evidence="5">
    <location>
        <begin position="60"/>
        <end position="101"/>
    </location>
</feature>
<dbReference type="SMART" id="SM00320">
    <property type="entry name" value="WD40"/>
    <property type="match status" value="10"/>
</dbReference>
<dbReference type="Proteomes" id="UP000252519">
    <property type="component" value="Unassembled WGS sequence"/>
</dbReference>
<organism evidence="6 7">
    <name type="scientific">Ancylostoma caninum</name>
    <name type="common">Dog hookworm</name>
    <dbReference type="NCBI Taxonomy" id="29170"/>
    <lineage>
        <taxon>Eukaryota</taxon>
        <taxon>Metazoa</taxon>
        <taxon>Ecdysozoa</taxon>
        <taxon>Nematoda</taxon>
        <taxon>Chromadorea</taxon>
        <taxon>Rhabditida</taxon>
        <taxon>Rhabditina</taxon>
        <taxon>Rhabditomorpha</taxon>
        <taxon>Strongyloidea</taxon>
        <taxon>Ancylostomatidae</taxon>
        <taxon>Ancylostomatinae</taxon>
        <taxon>Ancylostoma</taxon>
    </lineage>
</organism>
<dbReference type="GO" id="GO:0030864">
    <property type="term" value="C:cortical actin cytoskeleton"/>
    <property type="evidence" value="ECO:0007669"/>
    <property type="project" value="TreeGrafter"/>
</dbReference>
<name>A0A368G9X2_ANCCA</name>
<dbReference type="PROSITE" id="PS50082">
    <property type="entry name" value="WD_REPEATS_2"/>
    <property type="match status" value="5"/>
</dbReference>
<gene>
    <name evidence="6" type="ORF">ANCCAN_14244</name>
</gene>
<dbReference type="Pfam" id="PF00400">
    <property type="entry name" value="WD40"/>
    <property type="match status" value="7"/>
</dbReference>
<evidence type="ECO:0000256" key="5">
    <source>
        <dbReference type="PROSITE-ProRule" id="PRU00221"/>
    </source>
</evidence>
<dbReference type="FunFam" id="2.130.10.10:FF:000167">
    <property type="entry name" value="Actin-interacting protein 1"/>
    <property type="match status" value="1"/>
</dbReference>
<feature type="repeat" description="WD" evidence="5">
    <location>
        <begin position="191"/>
        <end position="223"/>
    </location>
</feature>
<evidence type="ECO:0000256" key="4">
    <source>
        <dbReference type="ARBA" id="ARBA00067845"/>
    </source>
</evidence>
<proteinExistence type="inferred from homology"/>
<dbReference type="PANTHER" id="PTHR19856:SF0">
    <property type="entry name" value="WD REPEAT-CONTAINING PROTEIN 1"/>
    <property type="match status" value="1"/>
</dbReference>
<feature type="repeat" description="WD" evidence="5">
    <location>
        <begin position="534"/>
        <end position="568"/>
    </location>
</feature>
<dbReference type="GO" id="GO:0040011">
    <property type="term" value="P:locomotion"/>
    <property type="evidence" value="ECO:0007669"/>
    <property type="project" value="TreeGrafter"/>
</dbReference>
<dbReference type="InterPro" id="IPR020472">
    <property type="entry name" value="WD40_PAC1"/>
</dbReference>
<dbReference type="PROSITE" id="PS00678">
    <property type="entry name" value="WD_REPEATS_1"/>
    <property type="match status" value="1"/>
</dbReference>
<evidence type="ECO:0000256" key="1">
    <source>
        <dbReference type="ARBA" id="ARBA00022574"/>
    </source>
</evidence>
<sequence>MSAGDGSEYSKCRVFASLPQTKRGFPTVLGTSPNGQKIIYCNGNSVFVVDVENITDVDIYTEHSVPTTVAKMSPSGFYIASGDSAGNVRIWDTTQSTHILKATYQVFSGSVRDIAWNDDSKRIAAVGEGRERFGHVFLFDTGTSNGNLSGQSRPMSSIDFRPARPYRLISGSEDNTVAIFEGPPFKFKTTFHEHTRFVHVTKYNPDGSLFASASADGKVVLFEGVEGAKVAELVDPSVKGDAAHSGSVFGLAWSPCGKKIATASADKTVKIWGVDEKALEKTIHFGDAVEDQQVGIVWGPKALVSVSLTGFLSFIDPSGEVTRVLHGHNKGITTLALSECKQWLFTSDFEGHITKWNVSNGESKRISPMLHKSQVVGLSFPKGVLVSCAWDDTIRFTHDILTSESPRSTSVKLPSQPLDLASAQEGGLTIVACYKNVLVFKDEQLSTDLSVSFSPSCVALSGNKVAVGGQDSKVHIFTFSGTKLSEEKTLPHSSPITKVAFSPNGEYLVATDSGRKVVPYSVKDDYKTIAEKEWTFHTAKVNCVAWSSDNRHIATGGLDTNVIVWDLQRSGEHPIIIRGNAFICVGALMLHTVMKFGRGNYSS</sequence>
<comment type="caution">
    <text evidence="6">The sequence shown here is derived from an EMBL/GenBank/DDBJ whole genome shotgun (WGS) entry which is preliminary data.</text>
</comment>
<dbReference type="InterPro" id="IPR015943">
    <property type="entry name" value="WD40/YVTN_repeat-like_dom_sf"/>
</dbReference>
<dbReference type="GO" id="GO:0030834">
    <property type="term" value="P:regulation of actin filament depolymerization"/>
    <property type="evidence" value="ECO:0007669"/>
    <property type="project" value="UniProtKB-ARBA"/>
</dbReference>